<gene>
    <name evidence="5" type="ORF">ILYODFUR_020451</name>
</gene>
<dbReference type="PROSITE" id="PS50055">
    <property type="entry name" value="TYR_PHOSPHATASE_PTP"/>
    <property type="match status" value="1"/>
</dbReference>
<feature type="transmembrane region" description="Helical" evidence="3">
    <location>
        <begin position="140"/>
        <end position="161"/>
    </location>
</feature>
<dbReference type="InterPro" id="IPR000242">
    <property type="entry name" value="PTP_cat"/>
</dbReference>
<proteinExistence type="predicted"/>
<accession>A0ABV0SYR6</accession>
<feature type="non-terminal residue" evidence="5">
    <location>
        <position position="1"/>
    </location>
</feature>
<organism evidence="5 6">
    <name type="scientific">Ilyodon furcidens</name>
    <name type="common">goldbreast splitfin</name>
    <dbReference type="NCBI Taxonomy" id="33524"/>
    <lineage>
        <taxon>Eukaryota</taxon>
        <taxon>Metazoa</taxon>
        <taxon>Chordata</taxon>
        <taxon>Craniata</taxon>
        <taxon>Vertebrata</taxon>
        <taxon>Euteleostomi</taxon>
        <taxon>Actinopterygii</taxon>
        <taxon>Neopterygii</taxon>
        <taxon>Teleostei</taxon>
        <taxon>Neoteleostei</taxon>
        <taxon>Acanthomorphata</taxon>
        <taxon>Ovalentaria</taxon>
        <taxon>Atherinomorphae</taxon>
        <taxon>Cyprinodontiformes</taxon>
        <taxon>Goodeidae</taxon>
        <taxon>Ilyodon</taxon>
    </lineage>
</organism>
<keyword evidence="3" id="KW-0812">Transmembrane</keyword>
<dbReference type="Pfam" id="PF00102">
    <property type="entry name" value="Y_phosphatase"/>
    <property type="match status" value="1"/>
</dbReference>
<dbReference type="SMART" id="SM00194">
    <property type="entry name" value="PTPc"/>
    <property type="match status" value="1"/>
</dbReference>
<dbReference type="InterPro" id="IPR050348">
    <property type="entry name" value="Protein-Tyr_Phosphatase"/>
</dbReference>
<dbReference type="PANTHER" id="PTHR19134">
    <property type="entry name" value="RECEPTOR-TYPE TYROSINE-PROTEIN PHOSPHATASE"/>
    <property type="match status" value="1"/>
</dbReference>
<sequence>KLAVNGSLKASTWRSISAKLPCNTSKNRLGNIIPFESNRVCLQPIRGKEGSDYINASFIDGYRHRKAYIATQGPLAKTTEDLWRMLWEHNSTIVIMLTKLHEMGRVKYNNHVMMVEGGNILGLHVEISITFEPIRYRYRYSAVPVFSTLVCVYVVINVNLFNNKISKMFYLTYLFLNI</sequence>
<dbReference type="EMBL" id="JAHRIQ010013696">
    <property type="protein sequence ID" value="MEQ2225744.1"/>
    <property type="molecule type" value="Genomic_DNA"/>
</dbReference>
<keyword evidence="6" id="KW-1185">Reference proteome</keyword>
<dbReference type="SUPFAM" id="SSF52799">
    <property type="entry name" value="(Phosphotyrosine protein) phosphatases II"/>
    <property type="match status" value="1"/>
</dbReference>
<keyword evidence="2" id="KW-0378">Hydrolase</keyword>
<name>A0ABV0SYR6_9TELE</name>
<dbReference type="Proteomes" id="UP001482620">
    <property type="component" value="Unassembled WGS sequence"/>
</dbReference>
<comment type="caution">
    <text evidence="5">The sequence shown here is derived from an EMBL/GenBank/DDBJ whole genome shotgun (WGS) entry which is preliminary data.</text>
</comment>
<evidence type="ECO:0000256" key="1">
    <source>
        <dbReference type="ARBA" id="ARBA00013064"/>
    </source>
</evidence>
<dbReference type="Gene3D" id="3.90.190.10">
    <property type="entry name" value="Protein tyrosine phosphatase superfamily"/>
    <property type="match status" value="1"/>
</dbReference>
<dbReference type="PRINTS" id="PR00700">
    <property type="entry name" value="PRTYPHPHTASE"/>
</dbReference>
<evidence type="ECO:0000313" key="5">
    <source>
        <dbReference type="EMBL" id="MEQ2225744.1"/>
    </source>
</evidence>
<evidence type="ECO:0000256" key="3">
    <source>
        <dbReference type="SAM" id="Phobius"/>
    </source>
</evidence>
<evidence type="ECO:0000259" key="4">
    <source>
        <dbReference type="PROSITE" id="PS50055"/>
    </source>
</evidence>
<keyword evidence="2" id="KW-0904">Protein phosphatase</keyword>
<feature type="domain" description="Tyrosine-protein phosphatase" evidence="4">
    <location>
        <begin position="17"/>
        <end position="108"/>
    </location>
</feature>
<evidence type="ECO:0000256" key="2">
    <source>
        <dbReference type="ARBA" id="ARBA00022912"/>
    </source>
</evidence>
<evidence type="ECO:0000313" key="6">
    <source>
        <dbReference type="Proteomes" id="UP001482620"/>
    </source>
</evidence>
<dbReference type="PANTHER" id="PTHR19134:SF531">
    <property type="entry name" value="TYROSINE-PROTEIN PHOSPHATASE LAR"/>
    <property type="match status" value="1"/>
</dbReference>
<keyword evidence="3" id="KW-1133">Transmembrane helix</keyword>
<dbReference type="EC" id="3.1.3.48" evidence="1"/>
<dbReference type="InterPro" id="IPR029021">
    <property type="entry name" value="Prot-tyrosine_phosphatase-like"/>
</dbReference>
<protein>
    <recommendedName>
        <fullName evidence="1">protein-tyrosine-phosphatase</fullName>
        <ecNumber evidence="1">3.1.3.48</ecNumber>
    </recommendedName>
</protein>
<reference evidence="5 6" key="1">
    <citation type="submission" date="2021-06" db="EMBL/GenBank/DDBJ databases">
        <authorList>
            <person name="Palmer J.M."/>
        </authorList>
    </citation>
    <scope>NUCLEOTIDE SEQUENCE [LARGE SCALE GENOMIC DNA]</scope>
    <source>
        <strain evidence="6">if_2019</strain>
        <tissue evidence="5">Muscle</tissue>
    </source>
</reference>
<keyword evidence="3" id="KW-0472">Membrane</keyword>